<proteinExistence type="predicted"/>
<accession>A8F5I0</accession>
<protein>
    <submittedName>
        <fullName evidence="1">Uncharacterized protein</fullName>
    </submittedName>
</protein>
<dbReference type="STRING" id="416591.Tlet_0848"/>
<organism evidence="1 2">
    <name type="scientific">Pseudothermotoga lettingae (strain ATCC BAA-301 / DSM 14385 / NBRC 107922 / TMO)</name>
    <name type="common">Thermotoga lettingae</name>
    <dbReference type="NCBI Taxonomy" id="416591"/>
    <lineage>
        <taxon>Bacteria</taxon>
        <taxon>Thermotogati</taxon>
        <taxon>Thermotogota</taxon>
        <taxon>Thermotogae</taxon>
        <taxon>Thermotogales</taxon>
        <taxon>Thermotogaceae</taxon>
        <taxon>Pseudothermotoga</taxon>
    </lineage>
</organism>
<gene>
    <name evidence="1" type="ordered locus">Tlet_0848</name>
</gene>
<keyword evidence="2" id="KW-1185">Reference proteome</keyword>
<reference evidence="1 2" key="1">
    <citation type="submission" date="2007-08" db="EMBL/GenBank/DDBJ databases">
        <title>Complete sequence of Thermotoga lettingae TMO.</title>
        <authorList>
            <consortium name="US DOE Joint Genome Institute"/>
            <person name="Copeland A."/>
            <person name="Lucas S."/>
            <person name="Lapidus A."/>
            <person name="Barry K."/>
            <person name="Glavina del Rio T."/>
            <person name="Dalin E."/>
            <person name="Tice H."/>
            <person name="Pitluck S."/>
            <person name="Foster B."/>
            <person name="Bruce D."/>
            <person name="Schmutz J."/>
            <person name="Larimer F."/>
            <person name="Land M."/>
            <person name="Hauser L."/>
            <person name="Kyrpides N."/>
            <person name="Mikhailova N."/>
            <person name="Nelson K."/>
            <person name="Gogarten J.P."/>
            <person name="Noll K."/>
            <person name="Richardson P."/>
        </authorList>
    </citation>
    <scope>NUCLEOTIDE SEQUENCE [LARGE SCALE GENOMIC DNA]</scope>
    <source>
        <strain evidence="2">ATCC BAA-301 / DSM 14385 / NBRC 107922 / TMO</strain>
    </source>
</reference>
<dbReference type="OrthoDB" id="47170at2"/>
<dbReference type="RefSeq" id="WP_012002895.1">
    <property type="nucleotide sequence ID" value="NC_009828.1"/>
</dbReference>
<sequence>MIWRWEYEEAGFIVSLIVVDSFWLRRATSHITIEDLSRDLTNAIQKLIEGDLNQIKTYVKILSGDVINVQNDYLNQLKETLGELGKRVEYQGYRDAFETKAGTPVYSFDIGMKPDIVDKVYLLDLLFVDDAYQSKKIYTIPFITLKDEEDLRIYLSVIFIREDLTIIYPKPISM</sequence>
<name>A8F5I0_PSELT</name>
<dbReference type="Proteomes" id="UP000002016">
    <property type="component" value="Chromosome"/>
</dbReference>
<dbReference type="EMBL" id="CP000812">
    <property type="protein sequence ID" value="ABV33414.1"/>
    <property type="molecule type" value="Genomic_DNA"/>
</dbReference>
<dbReference type="AlphaFoldDB" id="A8F5I0"/>
<evidence type="ECO:0000313" key="2">
    <source>
        <dbReference type="Proteomes" id="UP000002016"/>
    </source>
</evidence>
<reference evidence="1 2" key="2">
    <citation type="journal article" date="2009" name="Proc. Natl. Acad. Sci. U.S.A.">
        <title>On the chimeric nature, thermophilic origin, and phylogenetic placement of the Thermotogales.</title>
        <authorList>
            <person name="Zhaxybayeva O."/>
            <person name="Swithers K.S."/>
            <person name="Lapierre P."/>
            <person name="Fournier G.P."/>
            <person name="Bickhart D.M."/>
            <person name="DeBoy R.T."/>
            <person name="Nelson K.E."/>
            <person name="Nesbo C.L."/>
            <person name="Doolittle W.F."/>
            <person name="Gogarten J.P."/>
            <person name="Noll K.M."/>
        </authorList>
    </citation>
    <scope>NUCLEOTIDE SEQUENCE [LARGE SCALE GENOMIC DNA]</scope>
    <source>
        <strain evidence="2">ATCC BAA-301 / DSM 14385 / NBRC 107922 / TMO</strain>
    </source>
</reference>
<evidence type="ECO:0000313" key="1">
    <source>
        <dbReference type="EMBL" id="ABV33414.1"/>
    </source>
</evidence>
<dbReference type="KEGG" id="tle:Tlet_0848"/>
<dbReference type="HOGENOM" id="CLU_1538754_0_0_0"/>